<accession>A0A4U8UAH5</accession>
<name>A0A4U8UAH5_9HELI</name>
<dbReference type="AlphaFoldDB" id="A0A4U8UAH5"/>
<gene>
    <name evidence="1" type="ORF">LS79_002345</name>
</gene>
<dbReference type="RefSeq" id="WP_034580225.1">
    <property type="nucleotide sequence ID" value="NZ_FZMS01000001.1"/>
</dbReference>
<evidence type="ECO:0000313" key="2">
    <source>
        <dbReference type="Proteomes" id="UP000029857"/>
    </source>
</evidence>
<organism evidence="1 2">
    <name type="scientific">Helicobacter bilis</name>
    <dbReference type="NCBI Taxonomy" id="37372"/>
    <lineage>
        <taxon>Bacteria</taxon>
        <taxon>Pseudomonadati</taxon>
        <taxon>Campylobacterota</taxon>
        <taxon>Epsilonproteobacteria</taxon>
        <taxon>Campylobacterales</taxon>
        <taxon>Helicobacteraceae</taxon>
        <taxon>Helicobacter</taxon>
    </lineage>
</organism>
<dbReference type="Proteomes" id="UP000029857">
    <property type="component" value="Unassembled WGS sequence"/>
</dbReference>
<dbReference type="EMBL" id="JRPJ02000004">
    <property type="protein sequence ID" value="TLE11712.1"/>
    <property type="molecule type" value="Genomic_DNA"/>
</dbReference>
<sequence>MKGLNKYNKIEGYKYRDILDNQIKPAIAKHFKPILDKLKTAENKKQMQQIIMQNREGLSDYLAFNIAKGEHKDIDGYLTGDIDFYDKDVVKFFKHREDKQASKIYDDIRYRVLASIENLQDKNTSIHLFFDDLEGNSGHYKTYPRKKDLALDNVTIGSHFKEAMLISSKDTNLKEKIIEKLKDEYLDTELYKDYLEFCINSMKRYEPEKSKSNSVTQKTELTFGGGIHKEWNPQKLKAWEKELENVSQKIKDTQEVEKGISALKGETSLESATQKADSNDIIFTDKKGKEHTLTKEVQEQWLKTFNLKSLDESYIPKHSDEIREALGGKEIKLQLGSLKKLVAQGREQYIPQIKEVLDSPEAILKDSDNAFLFAKHLKE</sequence>
<proteinExistence type="predicted"/>
<comment type="caution">
    <text evidence="1">The sequence shown here is derived from an EMBL/GenBank/DDBJ whole genome shotgun (WGS) entry which is preliminary data.</text>
</comment>
<evidence type="ECO:0000313" key="1">
    <source>
        <dbReference type="EMBL" id="TLE11712.1"/>
    </source>
</evidence>
<reference evidence="1 2" key="1">
    <citation type="journal article" date="2014" name="Genome Announc.">
        <title>Draft genome sequences of eight enterohepatic helicobacter species isolated from both laboratory and wild rodents.</title>
        <authorList>
            <person name="Sheh A."/>
            <person name="Shen Z."/>
            <person name="Fox J.G."/>
        </authorList>
    </citation>
    <scope>NUCLEOTIDE SEQUENCE [LARGE SCALE GENOMIC DNA]</scope>
    <source>
        <strain evidence="1 2">ATCC 49320</strain>
    </source>
</reference>
<protein>
    <submittedName>
        <fullName evidence="1">Uncharacterized protein</fullName>
    </submittedName>
</protein>